<accession>A0A9D9NP51</accession>
<feature type="transmembrane region" description="Helical" evidence="1">
    <location>
        <begin position="659"/>
        <end position="677"/>
    </location>
</feature>
<proteinExistence type="predicted"/>
<gene>
    <name evidence="2" type="ORF">IAB76_03925</name>
</gene>
<dbReference type="AlphaFoldDB" id="A0A9D9NP51"/>
<keyword evidence="1" id="KW-1133">Transmembrane helix</keyword>
<keyword evidence="1" id="KW-0812">Transmembrane</keyword>
<reference evidence="2" key="1">
    <citation type="submission" date="2020-10" db="EMBL/GenBank/DDBJ databases">
        <authorList>
            <person name="Gilroy R."/>
        </authorList>
    </citation>
    <scope>NUCLEOTIDE SEQUENCE</scope>
    <source>
        <strain evidence="2">B3-1481</strain>
    </source>
</reference>
<keyword evidence="1" id="KW-0472">Membrane</keyword>
<organism evidence="2 3">
    <name type="scientific">Candidatus Cryptobacteroides avistercoris</name>
    <dbReference type="NCBI Taxonomy" id="2840758"/>
    <lineage>
        <taxon>Bacteria</taxon>
        <taxon>Pseudomonadati</taxon>
        <taxon>Bacteroidota</taxon>
        <taxon>Bacteroidia</taxon>
        <taxon>Bacteroidales</taxon>
        <taxon>Candidatus Cryptobacteroides</taxon>
    </lineage>
</organism>
<dbReference type="InterPro" id="IPR016181">
    <property type="entry name" value="Acyl_CoA_acyltransferase"/>
</dbReference>
<dbReference type="Gene3D" id="3.40.630.30">
    <property type="match status" value="1"/>
</dbReference>
<reference evidence="2" key="2">
    <citation type="journal article" date="2021" name="PeerJ">
        <title>Extensive microbial diversity within the chicken gut microbiome revealed by metagenomics and culture.</title>
        <authorList>
            <person name="Gilroy R."/>
            <person name="Ravi A."/>
            <person name="Getino M."/>
            <person name="Pursley I."/>
            <person name="Horton D.L."/>
            <person name="Alikhan N.F."/>
            <person name="Baker D."/>
            <person name="Gharbi K."/>
            <person name="Hall N."/>
            <person name="Watson M."/>
            <person name="Adriaenssens E.M."/>
            <person name="Foster-Nyarko E."/>
            <person name="Jarju S."/>
            <person name="Secka A."/>
            <person name="Antonio M."/>
            <person name="Oren A."/>
            <person name="Chaudhuri R.R."/>
            <person name="La Ragione R."/>
            <person name="Hildebrand F."/>
            <person name="Pallen M.J."/>
        </authorList>
    </citation>
    <scope>NUCLEOTIDE SEQUENCE</scope>
    <source>
        <strain evidence="2">B3-1481</strain>
    </source>
</reference>
<dbReference type="Proteomes" id="UP000823769">
    <property type="component" value="Unassembled WGS sequence"/>
</dbReference>
<comment type="caution">
    <text evidence="2">The sequence shown here is derived from an EMBL/GenBank/DDBJ whole genome shotgun (WGS) entry which is preliminary data.</text>
</comment>
<name>A0A9D9NP51_9BACT</name>
<sequence length="686" mass="78606">MQHRLEFKFIDSGALNDDALAGLAFFEKEIYIPAFPDDGERETFANILERIRSGKNAYPQTFAVLASHGGEICGGEIFDWYPDCSSAELIYIALKPGSRGAGLGDELLNRGARLLADSLSRRGEDVGRLYFETENPFIPSGDESMDKVSRIRFFARNSACRVPIKYYQPPLSPDSPWAENLYLCLLPQFSRGGADLPAGELKEFLHCFYRGLGASVEEPKFQEMMRNIDYATESDGTIDCHSFAEEPQFQISRFSLVYHFRLDGKAPRNADEDPLFNSYECDLMNYSLQAPEHRPVRTRHVRLYRRLTLRMPRFYKYTSEGQDFYRVSRHRELPVTVSVNCSDNLTGNISLAHLVITPDPDAATVFNELDCIRLITAFGSIQEKFQVPDRSELAVEDQESGRRWNTIEEFVSSNFDGRACRVLRNGITELDIAGVLKPDGTRLFSSFEQFRRSALNDKEPDESPWNMAFCGLILGIFDFMRMNSAEISDTIKPIAVRRDSFIVLCRGHLMKVKFDESTEDQTANILVSPYLLIPSAVLSINELVLDRNEEIVGRPISDRTYYRRSMLLSGRIREVMSSLNTEYLQDIFHYSGEQEIMVEGTQQRGLGRRYEQLEHRLDKERMLLEEYKTKDQLGADYFTNAMLAILALLQVTAPFFDRSFWLVVSLASVVAIGAYSWRQLRRRRRL</sequence>
<evidence type="ECO:0000313" key="2">
    <source>
        <dbReference type="EMBL" id="MBO8480243.1"/>
    </source>
</evidence>
<protein>
    <submittedName>
        <fullName evidence="2">GNAT family N-acetyltransferase</fullName>
    </submittedName>
</protein>
<dbReference type="EMBL" id="JADILW010000059">
    <property type="protein sequence ID" value="MBO8480243.1"/>
    <property type="molecule type" value="Genomic_DNA"/>
</dbReference>
<dbReference type="SUPFAM" id="SSF55729">
    <property type="entry name" value="Acyl-CoA N-acyltransferases (Nat)"/>
    <property type="match status" value="1"/>
</dbReference>
<evidence type="ECO:0000313" key="3">
    <source>
        <dbReference type="Proteomes" id="UP000823769"/>
    </source>
</evidence>
<evidence type="ECO:0000256" key="1">
    <source>
        <dbReference type="SAM" id="Phobius"/>
    </source>
</evidence>